<dbReference type="AlphaFoldDB" id="A0A8T2PBT4"/>
<proteinExistence type="predicted"/>
<dbReference type="InterPro" id="IPR044516">
    <property type="entry name" value="UXS-like"/>
</dbReference>
<evidence type="ECO:0000256" key="3">
    <source>
        <dbReference type="ARBA" id="ARBA00023239"/>
    </source>
</evidence>
<dbReference type="Proteomes" id="UP000824540">
    <property type="component" value="Unassembled WGS sequence"/>
</dbReference>
<organism evidence="5 6">
    <name type="scientific">Albula glossodonta</name>
    <name type="common">roundjaw bonefish</name>
    <dbReference type="NCBI Taxonomy" id="121402"/>
    <lineage>
        <taxon>Eukaryota</taxon>
        <taxon>Metazoa</taxon>
        <taxon>Chordata</taxon>
        <taxon>Craniata</taxon>
        <taxon>Vertebrata</taxon>
        <taxon>Euteleostomi</taxon>
        <taxon>Actinopterygii</taxon>
        <taxon>Neopterygii</taxon>
        <taxon>Teleostei</taxon>
        <taxon>Albuliformes</taxon>
        <taxon>Albulidae</taxon>
        <taxon>Albula</taxon>
    </lineage>
</organism>
<dbReference type="EMBL" id="JAFBMS010000010">
    <property type="protein sequence ID" value="KAG9348681.1"/>
    <property type="molecule type" value="Genomic_DNA"/>
</dbReference>
<evidence type="ECO:0000256" key="2">
    <source>
        <dbReference type="ARBA" id="ARBA00023027"/>
    </source>
</evidence>
<dbReference type="GO" id="GO:0042732">
    <property type="term" value="P:D-xylose metabolic process"/>
    <property type="evidence" value="ECO:0007669"/>
    <property type="project" value="InterPro"/>
</dbReference>
<sequence length="134" mass="15259">MFPIKCLSTQPFWCFFESEFEAAADMPHGKEGVEVRVARIFNTFGARMHMNDGRVVYGSGSQTRAFQYVRRSEGRRIWKFLVAGGPPQKHEAQWRARKSRTLRRAPSRQDTLPPPTPPSHCNRCGAWSPPPVTA</sequence>
<dbReference type="Gene3D" id="3.90.25.10">
    <property type="entry name" value="UDP-galactose 4-epimerase, domain 1"/>
    <property type="match status" value="1"/>
</dbReference>
<feature type="compositionally biased region" description="Basic residues" evidence="4">
    <location>
        <begin position="95"/>
        <end position="106"/>
    </location>
</feature>
<gene>
    <name evidence="5" type="ORF">JZ751_028998</name>
</gene>
<evidence type="ECO:0000256" key="4">
    <source>
        <dbReference type="SAM" id="MobiDB-lite"/>
    </source>
</evidence>
<keyword evidence="6" id="KW-1185">Reference proteome</keyword>
<dbReference type="PANTHER" id="PTHR43078:SF6">
    <property type="entry name" value="UDP-GLUCURONIC ACID DECARBOXYLASE 1"/>
    <property type="match status" value="1"/>
</dbReference>
<feature type="non-terminal residue" evidence="5">
    <location>
        <position position="1"/>
    </location>
</feature>
<keyword evidence="2" id="KW-0520">NAD</keyword>
<dbReference type="GO" id="GO:0048040">
    <property type="term" value="F:UDP-glucuronate decarboxylase activity"/>
    <property type="evidence" value="ECO:0007669"/>
    <property type="project" value="TreeGrafter"/>
</dbReference>
<protein>
    <submittedName>
        <fullName evidence="5">Uncharacterized protein</fullName>
    </submittedName>
</protein>
<dbReference type="PANTHER" id="PTHR43078">
    <property type="entry name" value="UDP-GLUCURONIC ACID DECARBOXYLASE-RELATED"/>
    <property type="match status" value="1"/>
</dbReference>
<keyword evidence="3" id="KW-0456">Lyase</keyword>
<reference evidence="5" key="1">
    <citation type="thesis" date="2021" institute="BYU ScholarsArchive" country="Provo, UT, USA">
        <title>Applications of and Algorithms for Genome Assembly and Genomic Analyses with an Emphasis on Marine Teleosts.</title>
        <authorList>
            <person name="Pickett B.D."/>
        </authorList>
    </citation>
    <scope>NUCLEOTIDE SEQUENCE</scope>
    <source>
        <strain evidence="5">HI-2016</strain>
    </source>
</reference>
<evidence type="ECO:0000313" key="6">
    <source>
        <dbReference type="Proteomes" id="UP000824540"/>
    </source>
</evidence>
<feature type="region of interest" description="Disordered" evidence="4">
    <location>
        <begin position="89"/>
        <end position="134"/>
    </location>
</feature>
<comment type="caution">
    <text evidence="5">The sequence shown here is derived from an EMBL/GenBank/DDBJ whole genome shotgun (WGS) entry which is preliminary data.</text>
</comment>
<dbReference type="GO" id="GO:0070403">
    <property type="term" value="F:NAD+ binding"/>
    <property type="evidence" value="ECO:0007669"/>
    <property type="project" value="InterPro"/>
</dbReference>
<dbReference type="GO" id="GO:0005737">
    <property type="term" value="C:cytoplasm"/>
    <property type="evidence" value="ECO:0007669"/>
    <property type="project" value="TreeGrafter"/>
</dbReference>
<accession>A0A8T2PBT4</accession>
<name>A0A8T2PBT4_9TELE</name>
<comment type="cofactor">
    <cofactor evidence="1">
        <name>NAD(+)</name>
        <dbReference type="ChEBI" id="CHEBI:57540"/>
    </cofactor>
</comment>
<dbReference type="OrthoDB" id="331544at2759"/>
<evidence type="ECO:0000313" key="5">
    <source>
        <dbReference type="EMBL" id="KAG9348681.1"/>
    </source>
</evidence>
<evidence type="ECO:0000256" key="1">
    <source>
        <dbReference type="ARBA" id="ARBA00001911"/>
    </source>
</evidence>